<name>A0A916UKH5_9BURK</name>
<accession>A0A916UKH5</accession>
<protein>
    <submittedName>
        <fullName evidence="1">Uncharacterized protein</fullName>
    </submittedName>
</protein>
<organism evidence="1 2">
    <name type="scientific">Undibacterium terreum</name>
    <dbReference type="NCBI Taxonomy" id="1224302"/>
    <lineage>
        <taxon>Bacteria</taxon>
        <taxon>Pseudomonadati</taxon>
        <taxon>Pseudomonadota</taxon>
        <taxon>Betaproteobacteria</taxon>
        <taxon>Burkholderiales</taxon>
        <taxon>Oxalobacteraceae</taxon>
        <taxon>Undibacterium</taxon>
    </lineage>
</organism>
<comment type="caution">
    <text evidence="1">The sequence shown here is derived from an EMBL/GenBank/DDBJ whole genome shotgun (WGS) entry which is preliminary data.</text>
</comment>
<proteinExistence type="predicted"/>
<keyword evidence="2" id="KW-1185">Reference proteome</keyword>
<dbReference type="EMBL" id="BMED01000002">
    <property type="protein sequence ID" value="GGC76477.1"/>
    <property type="molecule type" value="Genomic_DNA"/>
</dbReference>
<dbReference type="Proteomes" id="UP000637423">
    <property type="component" value="Unassembled WGS sequence"/>
</dbReference>
<evidence type="ECO:0000313" key="2">
    <source>
        <dbReference type="Proteomes" id="UP000637423"/>
    </source>
</evidence>
<reference evidence="1" key="2">
    <citation type="submission" date="2020-09" db="EMBL/GenBank/DDBJ databases">
        <authorList>
            <person name="Sun Q."/>
            <person name="Zhou Y."/>
        </authorList>
    </citation>
    <scope>NUCLEOTIDE SEQUENCE</scope>
    <source>
        <strain evidence="1">CGMCC 1.10998</strain>
    </source>
</reference>
<sequence length="68" mass="7605">MLAQPLFGRSPHQCRYAGILNQAVQVGHSQFNFGFIGLATLTPIEQYSTAYAHKWFKEYMALANKAGN</sequence>
<evidence type="ECO:0000313" key="1">
    <source>
        <dbReference type="EMBL" id="GGC76477.1"/>
    </source>
</evidence>
<gene>
    <name evidence="1" type="ORF">GCM10011396_24650</name>
</gene>
<reference evidence="1" key="1">
    <citation type="journal article" date="2014" name="Int. J. Syst. Evol. Microbiol.">
        <title>Complete genome sequence of Corynebacterium casei LMG S-19264T (=DSM 44701T), isolated from a smear-ripened cheese.</title>
        <authorList>
            <consortium name="US DOE Joint Genome Institute (JGI-PGF)"/>
            <person name="Walter F."/>
            <person name="Albersmeier A."/>
            <person name="Kalinowski J."/>
            <person name="Ruckert C."/>
        </authorList>
    </citation>
    <scope>NUCLEOTIDE SEQUENCE</scope>
    <source>
        <strain evidence="1">CGMCC 1.10998</strain>
    </source>
</reference>
<dbReference type="AlphaFoldDB" id="A0A916UKH5"/>